<feature type="binding site" evidence="7">
    <location>
        <position position="308"/>
    </location>
    <ligand>
        <name>ATP</name>
        <dbReference type="ChEBI" id="CHEBI:30616"/>
    </ligand>
</feature>
<feature type="binding site" evidence="7">
    <location>
        <position position="312"/>
    </location>
    <ligand>
        <name>ATP</name>
        <dbReference type="ChEBI" id="CHEBI:30616"/>
    </ligand>
</feature>
<dbReference type="InterPro" id="IPR018484">
    <property type="entry name" value="FGGY_N"/>
</dbReference>
<comment type="activity regulation">
    <text evidence="7">Inhibited by fructose 1,6-bisphosphate (FBP).</text>
</comment>
<keyword evidence="3 7" id="KW-0547">Nucleotide-binding</keyword>
<comment type="catalytic activity">
    <reaction evidence="7">
        <text>glycerol + ATP = sn-glycerol 3-phosphate + ADP + H(+)</text>
        <dbReference type="Rhea" id="RHEA:21644"/>
        <dbReference type="ChEBI" id="CHEBI:15378"/>
        <dbReference type="ChEBI" id="CHEBI:17754"/>
        <dbReference type="ChEBI" id="CHEBI:30616"/>
        <dbReference type="ChEBI" id="CHEBI:57597"/>
        <dbReference type="ChEBI" id="CHEBI:456216"/>
        <dbReference type="EC" id="2.7.1.30"/>
    </reaction>
</comment>
<organism evidence="11 12">
    <name type="scientific">Gilvimarinus algae</name>
    <dbReference type="NCBI Taxonomy" id="3058037"/>
    <lineage>
        <taxon>Bacteria</taxon>
        <taxon>Pseudomonadati</taxon>
        <taxon>Pseudomonadota</taxon>
        <taxon>Gammaproteobacteria</taxon>
        <taxon>Cellvibrionales</taxon>
        <taxon>Cellvibrionaceae</taxon>
        <taxon>Gilvimarinus</taxon>
    </lineage>
</organism>
<feature type="binding site" evidence="7">
    <location>
        <position position="17"/>
    </location>
    <ligand>
        <name>ADP</name>
        <dbReference type="ChEBI" id="CHEBI:456216"/>
    </ligand>
</feature>
<dbReference type="EMBL" id="JAULRT010000032">
    <property type="protein sequence ID" value="MDO3381168.1"/>
    <property type="molecule type" value="Genomic_DNA"/>
</dbReference>
<keyword evidence="5 7" id="KW-0319">Glycerol metabolism</keyword>
<keyword evidence="12" id="KW-1185">Reference proteome</keyword>
<dbReference type="PROSITE" id="PS00445">
    <property type="entry name" value="FGGY_KINASES_2"/>
    <property type="match status" value="1"/>
</dbReference>
<evidence type="ECO:0000256" key="3">
    <source>
        <dbReference type="ARBA" id="ARBA00022741"/>
    </source>
</evidence>
<proteinExistence type="inferred from homology"/>
<name>A0ABT8TAX7_9GAMM</name>
<feature type="binding site" evidence="7">
    <location>
        <position position="82"/>
    </location>
    <ligand>
        <name>glycerol</name>
        <dbReference type="ChEBI" id="CHEBI:17754"/>
    </ligand>
</feature>
<keyword evidence="2 7" id="KW-0808">Transferase</keyword>
<feature type="binding site" evidence="7">
    <location>
        <position position="243"/>
    </location>
    <ligand>
        <name>glycerol</name>
        <dbReference type="ChEBI" id="CHEBI:17754"/>
    </ligand>
</feature>
<dbReference type="RefSeq" id="WP_302711292.1">
    <property type="nucleotide sequence ID" value="NZ_JAULRT010000032.1"/>
</dbReference>
<dbReference type="Pfam" id="PF00370">
    <property type="entry name" value="FGGY_N"/>
    <property type="match status" value="1"/>
</dbReference>
<reference evidence="11" key="1">
    <citation type="submission" date="2023-07" db="EMBL/GenBank/DDBJ databases">
        <title>Gilvimarinus algae sp. nov., isolated from the surface of Kelp.</title>
        <authorList>
            <person name="Sun Y.Y."/>
            <person name="Gong Y."/>
            <person name="Du Z.J."/>
        </authorList>
    </citation>
    <scope>NUCLEOTIDE SEQUENCE</scope>
    <source>
        <strain evidence="11">SDUM040014</strain>
    </source>
</reference>
<evidence type="ECO:0000256" key="7">
    <source>
        <dbReference type="HAMAP-Rule" id="MF_00186"/>
    </source>
</evidence>
<comment type="similarity">
    <text evidence="1 7 8">Belongs to the FGGY kinase family.</text>
</comment>
<sequence length="500" mass="54721">MVSEFILAIDQGTTSSRAIIFSRDGEIKASAQREFDQHFPADGWVEHDPQQIWEVTSAVCRDCLAQLPKGQQVAGIGITNQRETTLVWDKSSGEPIYPAIVWQDRRTAQQCRKLAQQGHEALVRDRTGLLLDPYFSATKLAWILDKVEGARDRASRGELAFGTIDTWLIWKFTGGKVHATDATNAARTLLFNIHTQRWDEDLLKLFDIPEGILPDVYDCAADFGEAQEGLDGRTLPIAGVAGDQHAAMIGQACFEPGMIKSTYGTGCFALLHTGQKAQMSDNRLLTTLAYRLNGEVHYALEGSIFIAGAAVQWLRDKLGIIQQASETEALAASLDSNRGVYLVPAFTGLGAPHWRPDARAVICGLTRDSGRAEIARAALEAVCYQTHDLLEAMAKDTQQTLTSLRVDGGMIANNWLLQTLADITGMTAERPAITETTALGAARLAGLQLGLFSSLEDIAQNWTLEAKAEPAIEPELKADMIKGWQRAVERSLLDAERSDT</sequence>
<feature type="binding site" evidence="7">
    <location>
        <position position="14"/>
    </location>
    <ligand>
        <name>ATP</name>
        <dbReference type="ChEBI" id="CHEBI:30616"/>
    </ligand>
</feature>
<feature type="binding site" evidence="7">
    <location>
        <position position="413"/>
    </location>
    <ligand>
        <name>ADP</name>
        <dbReference type="ChEBI" id="CHEBI:456216"/>
    </ligand>
</feature>
<feature type="binding site" evidence="7">
    <location>
        <position position="265"/>
    </location>
    <ligand>
        <name>ATP</name>
        <dbReference type="ChEBI" id="CHEBI:30616"/>
    </ligand>
</feature>
<feature type="binding site" evidence="7">
    <location>
        <position position="265"/>
    </location>
    <ligand>
        <name>ADP</name>
        <dbReference type="ChEBI" id="CHEBI:456216"/>
    </ligand>
</feature>
<evidence type="ECO:0000256" key="2">
    <source>
        <dbReference type="ARBA" id="ARBA00022679"/>
    </source>
</evidence>
<dbReference type="PIRSF" id="PIRSF000538">
    <property type="entry name" value="GlpK"/>
    <property type="match status" value="1"/>
</dbReference>
<dbReference type="PANTHER" id="PTHR10196:SF78">
    <property type="entry name" value="GLYCEROL KINASE"/>
    <property type="match status" value="1"/>
</dbReference>
<dbReference type="Gene3D" id="3.30.420.40">
    <property type="match status" value="2"/>
</dbReference>
<feature type="binding site" evidence="7">
    <location>
        <position position="243"/>
    </location>
    <ligand>
        <name>sn-glycerol 3-phosphate</name>
        <dbReference type="ChEBI" id="CHEBI:57597"/>
    </ligand>
</feature>
<feature type="binding site" evidence="7">
    <location>
        <position position="13"/>
    </location>
    <ligand>
        <name>sn-glycerol 3-phosphate</name>
        <dbReference type="ChEBI" id="CHEBI:57597"/>
    </ligand>
</feature>
<dbReference type="InterPro" id="IPR018485">
    <property type="entry name" value="FGGY_C"/>
</dbReference>
<dbReference type="GO" id="GO:0004370">
    <property type="term" value="F:glycerol kinase activity"/>
    <property type="evidence" value="ECO:0007669"/>
    <property type="project" value="UniProtKB-EC"/>
</dbReference>
<feature type="binding site" evidence="7">
    <location>
        <position position="83"/>
    </location>
    <ligand>
        <name>glycerol</name>
        <dbReference type="ChEBI" id="CHEBI:17754"/>
    </ligand>
</feature>
<dbReference type="Pfam" id="PF02782">
    <property type="entry name" value="FGGY_C"/>
    <property type="match status" value="1"/>
</dbReference>
<dbReference type="CDD" id="cd07786">
    <property type="entry name" value="FGGY_EcGK_like"/>
    <property type="match status" value="1"/>
</dbReference>
<keyword evidence="6 7" id="KW-0067">ATP-binding</keyword>
<evidence type="ECO:0000256" key="5">
    <source>
        <dbReference type="ARBA" id="ARBA00022798"/>
    </source>
</evidence>
<dbReference type="EC" id="2.7.1.30" evidence="7"/>
<feature type="binding site" evidence="7">
    <location>
        <position position="15"/>
    </location>
    <ligand>
        <name>ATP</name>
        <dbReference type="ChEBI" id="CHEBI:30616"/>
    </ligand>
</feature>
<evidence type="ECO:0000256" key="6">
    <source>
        <dbReference type="ARBA" id="ARBA00022840"/>
    </source>
</evidence>
<feature type="binding site" evidence="7">
    <location>
        <position position="409"/>
    </location>
    <ligand>
        <name>ADP</name>
        <dbReference type="ChEBI" id="CHEBI:456216"/>
    </ligand>
</feature>
<dbReference type="InterPro" id="IPR018483">
    <property type="entry name" value="Carb_kinase_FGGY_CS"/>
</dbReference>
<dbReference type="InterPro" id="IPR000577">
    <property type="entry name" value="Carb_kinase_FGGY"/>
</dbReference>
<feature type="binding site" evidence="7">
    <location>
        <position position="308"/>
    </location>
    <ligand>
        <name>ADP</name>
        <dbReference type="ChEBI" id="CHEBI:456216"/>
    </ligand>
</feature>
<dbReference type="InterPro" id="IPR043129">
    <property type="entry name" value="ATPase_NBD"/>
</dbReference>
<evidence type="ECO:0000313" key="11">
    <source>
        <dbReference type="EMBL" id="MDO3381168.1"/>
    </source>
</evidence>
<protein>
    <recommendedName>
        <fullName evidence="7">Glycerol kinase</fullName>
        <ecNumber evidence="7">2.7.1.30</ecNumber>
    </recommendedName>
    <alternativeName>
        <fullName evidence="7">ATP:glycerol 3-phosphotransferase</fullName>
    </alternativeName>
    <alternativeName>
        <fullName evidence="7">Glycerokinase</fullName>
        <shortName evidence="7">GK</shortName>
    </alternativeName>
</protein>
<feature type="binding site" evidence="7">
    <location>
        <position position="409"/>
    </location>
    <ligand>
        <name>ATP</name>
        <dbReference type="ChEBI" id="CHEBI:30616"/>
    </ligand>
</feature>
<comment type="caution">
    <text evidence="11">The sequence shown here is derived from an EMBL/GenBank/DDBJ whole genome shotgun (WGS) entry which is preliminary data.</text>
</comment>
<comment type="function">
    <text evidence="7">Key enzyme in the regulation of glycerol uptake and metabolism. Catalyzes the phosphorylation of glycerol to yield sn-glycerol 3-phosphate.</text>
</comment>
<feature type="binding site" evidence="7">
    <location>
        <position position="13"/>
    </location>
    <ligand>
        <name>ATP</name>
        <dbReference type="ChEBI" id="CHEBI:30616"/>
    </ligand>
</feature>
<dbReference type="NCBIfam" id="NF000756">
    <property type="entry name" value="PRK00047.1"/>
    <property type="match status" value="1"/>
</dbReference>
<feature type="binding site" evidence="7">
    <location>
        <position position="83"/>
    </location>
    <ligand>
        <name>sn-glycerol 3-phosphate</name>
        <dbReference type="ChEBI" id="CHEBI:57597"/>
    </ligand>
</feature>
<feature type="binding site" evidence="7">
    <location>
        <position position="244"/>
    </location>
    <ligand>
        <name>glycerol</name>
        <dbReference type="ChEBI" id="CHEBI:17754"/>
    </ligand>
</feature>
<feature type="domain" description="Carbohydrate kinase FGGY C-terminal" evidence="10">
    <location>
        <begin position="261"/>
        <end position="447"/>
    </location>
</feature>
<dbReference type="HAMAP" id="MF_00186">
    <property type="entry name" value="Glycerol_kin"/>
    <property type="match status" value="1"/>
</dbReference>
<comment type="pathway">
    <text evidence="7">Polyol metabolism; glycerol degradation via glycerol kinase pathway; sn-glycerol 3-phosphate from glycerol: step 1/1.</text>
</comment>
<evidence type="ECO:0000259" key="9">
    <source>
        <dbReference type="Pfam" id="PF00370"/>
    </source>
</evidence>
<evidence type="ECO:0000256" key="4">
    <source>
        <dbReference type="ARBA" id="ARBA00022777"/>
    </source>
</evidence>
<gene>
    <name evidence="7 11" type="primary">glpK</name>
    <name evidence="11" type="ORF">QWI16_03225</name>
</gene>
<dbReference type="SUPFAM" id="SSF53067">
    <property type="entry name" value="Actin-like ATPase domain"/>
    <property type="match status" value="2"/>
</dbReference>
<evidence type="ECO:0000256" key="8">
    <source>
        <dbReference type="RuleBase" id="RU003733"/>
    </source>
</evidence>
<feature type="binding site" evidence="7">
    <location>
        <position position="134"/>
    </location>
    <ligand>
        <name>sn-glycerol 3-phosphate</name>
        <dbReference type="ChEBI" id="CHEBI:57597"/>
    </ligand>
</feature>
<feature type="domain" description="Carbohydrate kinase FGGY N-terminal" evidence="9">
    <location>
        <begin position="6"/>
        <end position="250"/>
    </location>
</feature>
<evidence type="ECO:0000313" key="12">
    <source>
        <dbReference type="Proteomes" id="UP001168380"/>
    </source>
</evidence>
<evidence type="ECO:0000256" key="1">
    <source>
        <dbReference type="ARBA" id="ARBA00009156"/>
    </source>
</evidence>
<feature type="binding site" evidence="7">
    <location>
        <position position="134"/>
    </location>
    <ligand>
        <name>glycerol</name>
        <dbReference type="ChEBI" id="CHEBI:17754"/>
    </ligand>
</feature>
<dbReference type="Proteomes" id="UP001168380">
    <property type="component" value="Unassembled WGS sequence"/>
</dbReference>
<dbReference type="NCBIfam" id="TIGR01311">
    <property type="entry name" value="glycerol_kin"/>
    <property type="match status" value="1"/>
</dbReference>
<dbReference type="InterPro" id="IPR005999">
    <property type="entry name" value="Glycerol_kin"/>
</dbReference>
<dbReference type="PANTHER" id="PTHR10196">
    <property type="entry name" value="SUGAR KINASE"/>
    <property type="match status" value="1"/>
</dbReference>
<evidence type="ECO:0000259" key="10">
    <source>
        <dbReference type="Pfam" id="PF02782"/>
    </source>
</evidence>
<feature type="binding site" evidence="7">
    <location>
        <position position="82"/>
    </location>
    <ligand>
        <name>sn-glycerol 3-phosphate</name>
        <dbReference type="ChEBI" id="CHEBI:57597"/>
    </ligand>
</feature>
<accession>A0ABT8TAX7</accession>
<feature type="binding site" evidence="7">
    <location>
        <position position="13"/>
    </location>
    <ligand>
        <name>ADP</name>
        <dbReference type="ChEBI" id="CHEBI:456216"/>
    </ligand>
</feature>
<keyword evidence="4 7" id="KW-0418">Kinase</keyword>